<dbReference type="GO" id="GO:0002188">
    <property type="term" value="P:translation reinitiation"/>
    <property type="evidence" value="ECO:0007669"/>
    <property type="project" value="TreeGrafter"/>
</dbReference>
<dbReference type="PROSITE" id="PS50296">
    <property type="entry name" value="SUI1"/>
    <property type="match status" value="1"/>
</dbReference>
<dbReference type="EMBL" id="UIVS01000002">
    <property type="protein sequence ID" value="SVP91671.1"/>
    <property type="molecule type" value="Genomic_DNA"/>
</dbReference>
<feature type="region of interest" description="Disordered" evidence="2">
    <location>
        <begin position="1"/>
        <end position="24"/>
    </location>
</feature>
<dbReference type="GO" id="GO:0003743">
    <property type="term" value="F:translation initiation factor activity"/>
    <property type="evidence" value="ECO:0007669"/>
    <property type="project" value="UniProtKB-KW"/>
</dbReference>
<organism evidence="4">
    <name type="scientific">Theileria annulata</name>
    <dbReference type="NCBI Taxonomy" id="5874"/>
    <lineage>
        <taxon>Eukaryota</taxon>
        <taxon>Sar</taxon>
        <taxon>Alveolata</taxon>
        <taxon>Apicomplexa</taxon>
        <taxon>Aconoidasida</taxon>
        <taxon>Piroplasmida</taxon>
        <taxon>Theileriidae</taxon>
        <taxon>Theileria</taxon>
    </lineage>
</organism>
<dbReference type="SUPFAM" id="SSF55159">
    <property type="entry name" value="eIF1-like"/>
    <property type="match status" value="1"/>
</dbReference>
<comment type="similarity">
    <text evidence="1">Belongs to the DENR family.</text>
</comment>
<name>A0A3B0MM29_THEAN</name>
<dbReference type="PANTHER" id="PTHR12789:SF0">
    <property type="entry name" value="DENSITY-REGULATED PROTEIN"/>
    <property type="match status" value="1"/>
</dbReference>
<dbReference type="EMBL" id="UIVT01000002">
    <property type="protein sequence ID" value="SVP91127.1"/>
    <property type="molecule type" value="Genomic_DNA"/>
</dbReference>
<sequence>MEEENSESDESKTGADETKSTNGQPLTPLKVEYCRFCSMPYDFCDFGDKWETGVCFKECSTRYPEIFPLELMTLDGLGFSTLTLKSKKKTPKQVPQEIFIQKSARTKRKVITSITGLHLFGVKLEQAAKLFSKHFATGANVIKGTPGQSDRIDIQGDVEDPIVELLLSNYPSITEEKITKLQPKMK</sequence>
<dbReference type="InterPro" id="IPR046447">
    <property type="entry name" value="DENR_C"/>
</dbReference>
<dbReference type="GO" id="GO:0001731">
    <property type="term" value="P:formation of translation preinitiation complex"/>
    <property type="evidence" value="ECO:0007669"/>
    <property type="project" value="TreeGrafter"/>
</dbReference>
<dbReference type="InterPro" id="IPR001950">
    <property type="entry name" value="SUI1"/>
</dbReference>
<feature type="compositionally biased region" description="Basic and acidic residues" evidence="2">
    <location>
        <begin position="9"/>
        <end position="19"/>
    </location>
</feature>
<evidence type="ECO:0000313" key="4">
    <source>
        <dbReference type="EMBL" id="SVP91127.1"/>
    </source>
</evidence>
<dbReference type="Gene3D" id="3.30.780.10">
    <property type="entry name" value="SUI1-like domain"/>
    <property type="match status" value="1"/>
</dbReference>
<gene>
    <name evidence="4" type="ORF">TAT_000173900</name>
    <name evidence="5" type="ORF">TAV_000174100</name>
</gene>
<evidence type="ECO:0000259" key="3">
    <source>
        <dbReference type="PROSITE" id="PS50296"/>
    </source>
</evidence>
<dbReference type="CDD" id="cd11607">
    <property type="entry name" value="DENR_C"/>
    <property type="match status" value="1"/>
</dbReference>
<dbReference type="AlphaFoldDB" id="A0A3B0MM29"/>
<evidence type="ECO:0000256" key="2">
    <source>
        <dbReference type="SAM" id="MobiDB-lite"/>
    </source>
</evidence>
<keyword evidence="4" id="KW-0648">Protein biosynthesis</keyword>
<dbReference type="PANTHER" id="PTHR12789">
    <property type="entry name" value="DENSITY-REGULATED PROTEIN HOMOLOG"/>
    <property type="match status" value="1"/>
</dbReference>
<dbReference type="InterPro" id="IPR036877">
    <property type="entry name" value="SUI1_dom_sf"/>
</dbReference>
<protein>
    <submittedName>
        <fullName evidence="4">Translation initiation factor SUI1, putative</fullName>
    </submittedName>
</protein>
<dbReference type="InterPro" id="IPR050318">
    <property type="entry name" value="DENR/SUI1_TIF"/>
</dbReference>
<evidence type="ECO:0000256" key="1">
    <source>
        <dbReference type="ARBA" id="ARBA00007514"/>
    </source>
</evidence>
<dbReference type="GO" id="GO:0003729">
    <property type="term" value="F:mRNA binding"/>
    <property type="evidence" value="ECO:0007669"/>
    <property type="project" value="TreeGrafter"/>
</dbReference>
<reference evidence="4" key="1">
    <citation type="submission" date="2018-07" db="EMBL/GenBank/DDBJ databases">
        <authorList>
            <person name="Quirk P.G."/>
            <person name="Krulwich T.A."/>
        </authorList>
    </citation>
    <scope>NUCLEOTIDE SEQUENCE</scope>
    <source>
        <strain evidence="4">Anand</strain>
    </source>
</reference>
<dbReference type="VEuPathDB" id="PiroplasmaDB:TA13120"/>
<dbReference type="Pfam" id="PF01253">
    <property type="entry name" value="SUI1"/>
    <property type="match status" value="1"/>
</dbReference>
<keyword evidence="4" id="KW-0396">Initiation factor</keyword>
<evidence type="ECO:0000313" key="5">
    <source>
        <dbReference type="EMBL" id="SVP91671.1"/>
    </source>
</evidence>
<accession>A0A3B0MM29</accession>
<feature type="domain" description="SUI1" evidence="3">
    <location>
        <begin position="98"/>
        <end position="170"/>
    </location>
</feature>
<proteinExistence type="inferred from homology"/>